<evidence type="ECO:0000313" key="2">
    <source>
        <dbReference type="EMBL" id="MXO70448.1"/>
    </source>
</evidence>
<dbReference type="EMBL" id="WTYV01000001">
    <property type="protein sequence ID" value="MXO70448.1"/>
    <property type="molecule type" value="Genomic_DNA"/>
</dbReference>
<evidence type="ECO:0008006" key="4">
    <source>
        <dbReference type="Google" id="ProtNLM"/>
    </source>
</evidence>
<evidence type="ECO:0000256" key="1">
    <source>
        <dbReference type="SAM" id="MobiDB-lite"/>
    </source>
</evidence>
<dbReference type="OrthoDB" id="7441080at2"/>
<feature type="region of interest" description="Disordered" evidence="1">
    <location>
        <begin position="1"/>
        <end position="36"/>
    </location>
</feature>
<comment type="caution">
    <text evidence="2">The sequence shown here is derived from an EMBL/GenBank/DDBJ whole genome shotgun (WGS) entry which is preliminary data.</text>
</comment>
<name>A0A844YU96_9SPHN</name>
<reference evidence="2 3" key="1">
    <citation type="submission" date="2019-12" db="EMBL/GenBank/DDBJ databases">
        <title>Genomic-based taxomic classification of the family Erythrobacteraceae.</title>
        <authorList>
            <person name="Xu L."/>
        </authorList>
    </citation>
    <scope>NUCLEOTIDE SEQUENCE [LARGE SCALE GENOMIC DNA]</scope>
    <source>
        <strain evidence="2 3">M0322</strain>
    </source>
</reference>
<accession>A0A844YU96</accession>
<protein>
    <recommendedName>
        <fullName evidence="4">PAS domain-containing protein</fullName>
    </recommendedName>
</protein>
<dbReference type="Proteomes" id="UP000466966">
    <property type="component" value="Unassembled WGS sequence"/>
</dbReference>
<dbReference type="AlphaFoldDB" id="A0A844YU96"/>
<proteinExistence type="predicted"/>
<organism evidence="2 3">
    <name type="scientific">Alteraurantiacibacter buctensis</name>
    <dbReference type="NCBI Taxonomy" id="1503981"/>
    <lineage>
        <taxon>Bacteria</taxon>
        <taxon>Pseudomonadati</taxon>
        <taxon>Pseudomonadota</taxon>
        <taxon>Alphaproteobacteria</taxon>
        <taxon>Sphingomonadales</taxon>
        <taxon>Erythrobacteraceae</taxon>
        <taxon>Alteraurantiacibacter</taxon>
    </lineage>
</organism>
<sequence length="447" mass="47428">MDTLRGQFGSQDAADNDSYLPSHDASGDAPPAVIGGDERRMQVRAYNFWAGLLDNRNFPAVEDLHPESLPDFGPHGVLLDFSAGIDDPAVVFIGDRLAAECDAADAKASGTIRRLSDVPSRSLLSRITDHYMQILANQAPIGFEAEFITPRGTTVLYRGILLPFSSNDETIDFIFGVINWKELADARTADELLLEIDQALELPRTRSDTPLADWADGPGAMVAQALPVPSFGLLDDDAAPGPAPAPASGSDSLADILAAARALAAEARTSEDRTRQALYQAIGRAYDFALAAAAAPDDFAGLVADAGLTVQDRAPMTPVVKLVFGADYDKTRLTEYAAALLHAQRLGLPQGALADYLRAAPGGLKGVVAQERALRRADDEASPLARHVNAFHALRQLAPLDLSALPADGEEFALVMVRRTGAGHMVVLGEVPPDAGLVERAARKLVG</sequence>
<gene>
    <name evidence="2" type="ORF">GRI99_02235</name>
</gene>
<dbReference type="RefSeq" id="WP_160770366.1">
    <property type="nucleotide sequence ID" value="NZ_WTYV01000001.1"/>
</dbReference>
<evidence type="ECO:0000313" key="3">
    <source>
        <dbReference type="Proteomes" id="UP000466966"/>
    </source>
</evidence>
<keyword evidence="3" id="KW-1185">Reference proteome</keyword>